<reference evidence="2 3" key="1">
    <citation type="submission" date="2014-05" db="EMBL/GenBank/DDBJ databases">
        <title>Draft Genome Sequence of Kitasatospora cheerisanensis KCTC 2395.</title>
        <authorList>
            <person name="Nam D.H."/>
        </authorList>
    </citation>
    <scope>NUCLEOTIDE SEQUENCE [LARGE SCALE GENOMIC DNA]</scope>
    <source>
        <strain evidence="2 3">KCTC 2395</strain>
    </source>
</reference>
<name>A0A066YL92_9ACTN</name>
<dbReference type="EMBL" id="JNBY01000127">
    <property type="protein sequence ID" value="KDN81947.1"/>
    <property type="molecule type" value="Genomic_DNA"/>
</dbReference>
<feature type="region of interest" description="Disordered" evidence="1">
    <location>
        <begin position="1"/>
        <end position="49"/>
    </location>
</feature>
<organism evidence="2 3">
    <name type="scientific">Kitasatospora cheerisanensis KCTC 2395</name>
    <dbReference type="NCBI Taxonomy" id="1348663"/>
    <lineage>
        <taxon>Bacteria</taxon>
        <taxon>Bacillati</taxon>
        <taxon>Actinomycetota</taxon>
        <taxon>Actinomycetes</taxon>
        <taxon>Kitasatosporales</taxon>
        <taxon>Streptomycetaceae</taxon>
        <taxon>Kitasatospora</taxon>
    </lineage>
</organism>
<evidence type="ECO:0000256" key="1">
    <source>
        <dbReference type="SAM" id="MobiDB-lite"/>
    </source>
</evidence>
<evidence type="ECO:0000313" key="3">
    <source>
        <dbReference type="Proteomes" id="UP000027178"/>
    </source>
</evidence>
<keyword evidence="3" id="KW-1185">Reference proteome</keyword>
<feature type="compositionally biased region" description="Basic residues" evidence="1">
    <location>
        <begin position="36"/>
        <end position="49"/>
    </location>
</feature>
<dbReference type="Proteomes" id="UP000027178">
    <property type="component" value="Unassembled WGS sequence"/>
</dbReference>
<accession>A0A066YL92</accession>
<dbReference type="HOGENOM" id="CLU_3136699_0_0_11"/>
<protein>
    <submittedName>
        <fullName evidence="2">Uncharacterized protein</fullName>
    </submittedName>
</protein>
<gene>
    <name evidence="2" type="ORF">KCH_62640</name>
</gene>
<proteinExistence type="predicted"/>
<evidence type="ECO:0000313" key="2">
    <source>
        <dbReference type="EMBL" id="KDN81947.1"/>
    </source>
</evidence>
<feature type="compositionally biased region" description="Basic residues" evidence="1">
    <location>
        <begin position="1"/>
        <end position="10"/>
    </location>
</feature>
<dbReference type="AlphaFoldDB" id="A0A066YL92"/>
<comment type="caution">
    <text evidence="2">The sequence shown here is derived from an EMBL/GenBank/DDBJ whole genome shotgun (WGS) entry which is preliminary data.</text>
</comment>
<sequence length="49" mass="5539">MTPHSVRHRQGVPAADTREPRPAHAGQGRPDEPAHHRTPNRPHRPGPEW</sequence>